<accession>A0A7L1WLS1</accession>
<dbReference type="InterPro" id="IPR013106">
    <property type="entry name" value="Ig_V-set"/>
</dbReference>
<evidence type="ECO:0000256" key="1">
    <source>
        <dbReference type="ARBA" id="ARBA00022729"/>
    </source>
</evidence>
<feature type="non-terminal residue" evidence="8">
    <location>
        <position position="267"/>
    </location>
</feature>
<dbReference type="GO" id="GO:0038023">
    <property type="term" value="F:signaling receptor activity"/>
    <property type="evidence" value="ECO:0007669"/>
    <property type="project" value="TreeGrafter"/>
</dbReference>
<keyword evidence="3" id="KW-0393">Immunoglobulin domain</keyword>
<organism evidence="8 9">
    <name type="scientific">Certhia brachydactyla</name>
    <name type="common">short-toed tree-creeper</name>
    <dbReference type="NCBI Taxonomy" id="73330"/>
    <lineage>
        <taxon>Eukaryota</taxon>
        <taxon>Metazoa</taxon>
        <taxon>Chordata</taxon>
        <taxon>Craniata</taxon>
        <taxon>Vertebrata</taxon>
        <taxon>Euteleostomi</taxon>
        <taxon>Archelosauria</taxon>
        <taxon>Archosauria</taxon>
        <taxon>Dinosauria</taxon>
        <taxon>Saurischia</taxon>
        <taxon>Theropoda</taxon>
        <taxon>Coelurosauria</taxon>
        <taxon>Aves</taxon>
        <taxon>Neognathae</taxon>
        <taxon>Neoaves</taxon>
        <taxon>Telluraves</taxon>
        <taxon>Australaves</taxon>
        <taxon>Passeriformes</taxon>
        <taxon>Certhiidae</taxon>
        <taxon>Certhiinae</taxon>
        <taxon>Certhia</taxon>
    </lineage>
</organism>
<feature type="transmembrane region" description="Helical" evidence="5">
    <location>
        <begin position="152"/>
        <end position="178"/>
    </location>
</feature>
<dbReference type="InterPro" id="IPR003599">
    <property type="entry name" value="Ig_sub"/>
</dbReference>
<feature type="chain" id="PRO_5029652137" evidence="6">
    <location>
        <begin position="19"/>
        <end position="267"/>
    </location>
</feature>
<dbReference type="OrthoDB" id="8959642at2759"/>
<evidence type="ECO:0000259" key="7">
    <source>
        <dbReference type="PROSITE" id="PS50835"/>
    </source>
</evidence>
<dbReference type="SMART" id="SM00406">
    <property type="entry name" value="IGv"/>
    <property type="match status" value="1"/>
</dbReference>
<dbReference type="InterPro" id="IPR013783">
    <property type="entry name" value="Ig-like_fold"/>
</dbReference>
<evidence type="ECO:0000256" key="3">
    <source>
        <dbReference type="ARBA" id="ARBA00023319"/>
    </source>
</evidence>
<comment type="caution">
    <text evidence="8">The sequence shown here is derived from an EMBL/GenBank/DDBJ whole genome shotgun (WGS) entry which is preliminary data.</text>
</comment>
<dbReference type="InterPro" id="IPR007110">
    <property type="entry name" value="Ig-like_dom"/>
</dbReference>
<evidence type="ECO:0000256" key="2">
    <source>
        <dbReference type="ARBA" id="ARBA00023157"/>
    </source>
</evidence>
<dbReference type="GO" id="GO:0009986">
    <property type="term" value="C:cell surface"/>
    <property type="evidence" value="ECO:0007669"/>
    <property type="project" value="TreeGrafter"/>
</dbReference>
<keyword evidence="5" id="KW-1133">Transmembrane helix</keyword>
<evidence type="ECO:0000256" key="4">
    <source>
        <dbReference type="SAM" id="MobiDB-lite"/>
    </source>
</evidence>
<reference evidence="8 9" key="1">
    <citation type="submission" date="2019-09" db="EMBL/GenBank/DDBJ databases">
        <title>Bird 10,000 Genomes (B10K) Project - Family phase.</title>
        <authorList>
            <person name="Zhang G."/>
        </authorList>
    </citation>
    <scope>NUCLEOTIDE SEQUENCE [LARGE SCALE GENOMIC DNA]</scope>
    <source>
        <strain evidence="8">B10K-DU-002-20</strain>
        <tissue evidence="8">Muscle</tissue>
    </source>
</reference>
<dbReference type="PROSITE" id="PS50835">
    <property type="entry name" value="IG_LIKE"/>
    <property type="match status" value="1"/>
</dbReference>
<feature type="region of interest" description="Disordered" evidence="4">
    <location>
        <begin position="186"/>
        <end position="219"/>
    </location>
</feature>
<protein>
    <submittedName>
        <fullName evidence="8">CLM7 protein</fullName>
    </submittedName>
</protein>
<dbReference type="PANTHER" id="PTHR16423:SF6">
    <property type="entry name" value="TRIGGERING RECEPTOR EXPRESSED ON MYELOID CELLS 2-RELATED"/>
    <property type="match status" value="1"/>
</dbReference>
<keyword evidence="9" id="KW-1185">Reference proteome</keyword>
<keyword evidence="5" id="KW-0472">Membrane</keyword>
<evidence type="ECO:0000313" key="9">
    <source>
        <dbReference type="Proteomes" id="UP000536092"/>
    </source>
</evidence>
<dbReference type="SMART" id="SM00409">
    <property type="entry name" value="IG"/>
    <property type="match status" value="1"/>
</dbReference>
<dbReference type="Pfam" id="PF07686">
    <property type="entry name" value="V-set"/>
    <property type="match status" value="1"/>
</dbReference>
<dbReference type="InterPro" id="IPR052314">
    <property type="entry name" value="Immune_rcpt_domain"/>
</dbReference>
<evidence type="ECO:0000313" key="8">
    <source>
        <dbReference type="EMBL" id="NXO98028.1"/>
    </source>
</evidence>
<name>A0A7L1WLS1_9PASS</name>
<dbReference type="PANTHER" id="PTHR16423">
    <property type="entry name" value="TREM-LIKE TRANSCRIPT PROTEIN"/>
    <property type="match status" value="1"/>
</dbReference>
<dbReference type="AlphaFoldDB" id="A0A7L1WLS1"/>
<dbReference type="SUPFAM" id="SSF48726">
    <property type="entry name" value="Immunoglobulin"/>
    <property type="match status" value="1"/>
</dbReference>
<keyword evidence="2" id="KW-1015">Disulfide bond</keyword>
<feature type="domain" description="Ig-like" evidence="7">
    <location>
        <begin position="28"/>
        <end position="119"/>
    </location>
</feature>
<feature type="compositionally biased region" description="Basic and acidic residues" evidence="4">
    <location>
        <begin position="206"/>
        <end position="216"/>
    </location>
</feature>
<feature type="non-terminal residue" evidence="8">
    <location>
        <position position="1"/>
    </location>
</feature>
<proteinExistence type="predicted"/>
<feature type="signal peptide" evidence="6">
    <location>
        <begin position="1"/>
        <end position="18"/>
    </location>
</feature>
<feature type="compositionally biased region" description="Basic and acidic residues" evidence="4">
    <location>
        <begin position="186"/>
        <end position="197"/>
    </location>
</feature>
<evidence type="ECO:0000256" key="5">
    <source>
        <dbReference type="SAM" id="Phobius"/>
    </source>
</evidence>
<keyword evidence="1 6" id="KW-0732">Signal</keyword>
<sequence length="267" mass="29773">VFLLLLLLLLRTCNRLQGQTPEAQRRREGDTLYVQCPYTAQTEYWQSKYWGLQRDGGWIDIVNTNYEYNKKSKDGRIKIKDNSTNKTVSITMTDLKAEDSGTYFCATYYSGYVQLRTISLNVFKGWAPTALSVPQSDPSCPLSAPGSNGNTFIILTVVLLLLLLLALVTSIALGVRYYKLLGRTGNREAEDTSDRPEGSAWPGSSGRRESAQDDSKGTAYINLDVQSHASPEDSLYCNVEPSQAPRNSQRVEYAVIAFSQSPRKGKE</sequence>
<dbReference type="EMBL" id="VXBV01006006">
    <property type="protein sequence ID" value="NXO98028.1"/>
    <property type="molecule type" value="Genomic_DNA"/>
</dbReference>
<dbReference type="Proteomes" id="UP000536092">
    <property type="component" value="Unassembled WGS sequence"/>
</dbReference>
<dbReference type="InterPro" id="IPR036179">
    <property type="entry name" value="Ig-like_dom_sf"/>
</dbReference>
<gene>
    <name evidence="8" type="primary">Cd300lb</name>
    <name evidence="8" type="ORF">CERBRA_R10326</name>
</gene>
<dbReference type="Gene3D" id="2.60.40.10">
    <property type="entry name" value="Immunoglobulins"/>
    <property type="match status" value="1"/>
</dbReference>
<keyword evidence="5" id="KW-0812">Transmembrane</keyword>
<evidence type="ECO:0000256" key="6">
    <source>
        <dbReference type="SAM" id="SignalP"/>
    </source>
</evidence>